<protein>
    <submittedName>
        <fullName evidence="1">Disease resistance protein</fullName>
    </submittedName>
</protein>
<comment type="caution">
    <text evidence="1">The sequence shown here is derived from an EMBL/GenBank/DDBJ whole genome shotgun (WGS) entry which is preliminary data.</text>
</comment>
<dbReference type="PANTHER" id="PTHR11017">
    <property type="entry name" value="LEUCINE-RICH REPEAT-CONTAINING PROTEIN"/>
    <property type="match status" value="1"/>
</dbReference>
<dbReference type="EMBL" id="PKMF04000067">
    <property type="protein sequence ID" value="KAK7853214.1"/>
    <property type="molecule type" value="Genomic_DNA"/>
</dbReference>
<dbReference type="InterPro" id="IPR032675">
    <property type="entry name" value="LRR_dom_sf"/>
</dbReference>
<dbReference type="GO" id="GO:0006952">
    <property type="term" value="P:defense response"/>
    <property type="evidence" value="ECO:0007669"/>
    <property type="project" value="InterPro"/>
</dbReference>
<dbReference type="Gene3D" id="3.80.10.10">
    <property type="entry name" value="Ribonuclease Inhibitor"/>
    <property type="match status" value="2"/>
</dbReference>
<dbReference type="AlphaFoldDB" id="A0AAW0LQK8"/>
<proteinExistence type="predicted"/>
<dbReference type="PANTHER" id="PTHR11017:SF570">
    <property type="entry name" value="DISEASE RESISTANCE PROTEIN (TIR-NBS CLASS)-RELATED"/>
    <property type="match status" value="1"/>
</dbReference>
<sequence length="594" mass="68492">MQLNLEKMKGLKYLKIHNVICEDLNSLPNGLRLLDCSEFPISFFPSTFEPTKLVVLKMRGSRIELDEHFERCRFGTLKYMDFSYCKRITKVPNLLVISPNIKTLKLNGCINLVEVHQSVGLLQKLESWYLSCCQNLRILPRNLQLKSLRWFCLKWCGSLMHRMERLALLSSIGYLSSLDGLTISLKNVKHSSNISNLRNLRSLVLYDCESFPEAMNTSRCFPKLQYLGFFDSNITTLPKIARICPKLQTFTNHRCWNLREIPKLPPYIQAVHARGCNSLNSRSRRRLLSQVSLIYIKKKQFWLTLLTKFAKLKFCNSANCKQFGDVIGLPQNLACERLARGSFSLDSLNFMWFHYISVRHDLLKHIILGDHDRNDVTLRCKILNHYGKIAKVSIKRWGVHVACICPPQNSTVDMILREVSLDEGLKFFLSRVAAEVLTFEREMVGHSETQKAYYCPLCEIAEDSVLHLFQCCPYAKGMWYGGRWGFRVEMIQAKSIKEFIEQILDPPKELLAERVTKDEFTLYAVMAMKILWDAREKALVSNFEASINQLAHLRWAMPLANEERLEQVVVKGIKLTSSTSLQIQLASSAGNERA</sequence>
<organism evidence="1 2">
    <name type="scientific">Quercus suber</name>
    <name type="common">Cork oak</name>
    <dbReference type="NCBI Taxonomy" id="58331"/>
    <lineage>
        <taxon>Eukaryota</taxon>
        <taxon>Viridiplantae</taxon>
        <taxon>Streptophyta</taxon>
        <taxon>Embryophyta</taxon>
        <taxon>Tracheophyta</taxon>
        <taxon>Spermatophyta</taxon>
        <taxon>Magnoliopsida</taxon>
        <taxon>eudicotyledons</taxon>
        <taxon>Gunneridae</taxon>
        <taxon>Pentapetalae</taxon>
        <taxon>rosids</taxon>
        <taxon>fabids</taxon>
        <taxon>Fagales</taxon>
        <taxon>Fagaceae</taxon>
        <taxon>Quercus</taxon>
    </lineage>
</organism>
<evidence type="ECO:0000313" key="2">
    <source>
        <dbReference type="Proteomes" id="UP000237347"/>
    </source>
</evidence>
<gene>
    <name evidence="1" type="ORF">CFP56_036398</name>
</gene>
<evidence type="ECO:0000313" key="1">
    <source>
        <dbReference type="EMBL" id="KAK7853214.1"/>
    </source>
</evidence>
<dbReference type="InterPro" id="IPR044974">
    <property type="entry name" value="Disease_R_plants"/>
</dbReference>
<reference evidence="1 2" key="1">
    <citation type="journal article" date="2018" name="Sci. Data">
        <title>The draft genome sequence of cork oak.</title>
        <authorList>
            <person name="Ramos A.M."/>
            <person name="Usie A."/>
            <person name="Barbosa P."/>
            <person name="Barros P.M."/>
            <person name="Capote T."/>
            <person name="Chaves I."/>
            <person name="Simoes F."/>
            <person name="Abreu I."/>
            <person name="Carrasquinho I."/>
            <person name="Faro C."/>
            <person name="Guimaraes J.B."/>
            <person name="Mendonca D."/>
            <person name="Nobrega F."/>
            <person name="Rodrigues L."/>
            <person name="Saibo N.J.M."/>
            <person name="Varela M.C."/>
            <person name="Egas C."/>
            <person name="Matos J."/>
            <person name="Miguel C.M."/>
            <person name="Oliveira M.M."/>
            <person name="Ricardo C.P."/>
            <person name="Goncalves S."/>
        </authorList>
    </citation>
    <scope>NUCLEOTIDE SEQUENCE [LARGE SCALE GENOMIC DNA]</scope>
    <source>
        <strain evidence="2">cv. HL8</strain>
    </source>
</reference>
<dbReference type="Proteomes" id="UP000237347">
    <property type="component" value="Unassembled WGS sequence"/>
</dbReference>
<name>A0AAW0LQK8_QUESU</name>
<dbReference type="SUPFAM" id="SSF52058">
    <property type="entry name" value="L domain-like"/>
    <property type="match status" value="1"/>
</dbReference>
<keyword evidence="2" id="KW-1185">Reference proteome</keyword>
<accession>A0AAW0LQK8</accession>